<name>A0AAC8WK18_9FUSO</name>
<dbReference type="RefSeq" id="WP_029491146.1">
    <property type="nucleotide sequence ID" value="NZ_ATKH01000158.1"/>
</dbReference>
<evidence type="ECO:0000313" key="3">
    <source>
        <dbReference type="Proteomes" id="UP000068516"/>
    </source>
</evidence>
<evidence type="ECO:0000313" key="2">
    <source>
        <dbReference type="EMBL" id="ALQ35429.1"/>
    </source>
</evidence>
<reference evidence="2 3" key="1">
    <citation type="submission" date="2015-11" db="EMBL/GenBank/DDBJ databases">
        <authorList>
            <person name="Kook J.-K."/>
            <person name="Park S.-N."/>
            <person name="Lim Y.K."/>
            <person name="Jo E."/>
        </authorList>
    </citation>
    <scope>NUCLEOTIDE SEQUENCE [LARGE SCALE GENOMIC DNA]</scope>
    <source>
        <strain evidence="2 3">ChDC F206</strain>
    </source>
</reference>
<protein>
    <submittedName>
        <fullName evidence="2">Uncharacterized protein</fullName>
    </submittedName>
</protein>
<feature type="coiled-coil region" evidence="1">
    <location>
        <begin position="35"/>
        <end position="62"/>
    </location>
</feature>
<sequence length="607" mass="72495">MRKKDFNDGTKLGIRLSEDIIKGNIEANKKIIELAEKLGLNIDELKKIINNIKDTQEEIEIEKLFGIVKIYNLSDLEKEEKIILFQILNKIDEESIPNRYQQKFRLNLLKLFAITADETLQKNKINNFEYILENIEKKKDEKLIYKLICEYLYLDEYSSLDDYEDILSIFLYAHQFKETIKTEIELKVKLFGIEILYSQFLTEANINNNKEKNEEEHICLYEKEDKENTEITENCAHIFFGDTQKNGNYYYIETSSFVVYLSFNKIFYLKKDGNKSEELKSKTLNSLNILDIYFLFSKKKITSYSDILYFNIENSLYYFNLDTQEEKLIFNIKDQLSKEYFPENSELEITNLSVEKEILLYRLSIPYSISNLFFYDLDNKKNNTIKISELRQINFNEYFLKNGYLYFISKENIEEFFQPFSFLPKISSDSEKFSIKKYKLNTNLKPINIFDSFLKNTNYALNSSIEILKIFFYNDNIVIIAKEEPDNIIESPSYIKYLINLKNGEIKNFKIANKIEQVEHYKNLLIYNNISKGFKIQKFDIISNKISDLIEKYGELKDANYINDGNWFEYQVDKFSDPELYEFSKEYRRIGKWIFDEINNKIIDIEK</sequence>
<gene>
    <name evidence="2" type="ORF">RN92_05825</name>
</gene>
<dbReference type="Proteomes" id="UP000068516">
    <property type="component" value="Chromosome"/>
</dbReference>
<organism evidence="2 3">
    <name type="scientific">Fusobacterium hwasookii ChDC F206</name>
    <dbReference type="NCBI Taxonomy" id="1307443"/>
    <lineage>
        <taxon>Bacteria</taxon>
        <taxon>Fusobacteriati</taxon>
        <taxon>Fusobacteriota</taxon>
        <taxon>Fusobacteriia</taxon>
        <taxon>Fusobacteriales</taxon>
        <taxon>Fusobacteriaceae</taxon>
        <taxon>Fusobacterium</taxon>
    </lineage>
</organism>
<keyword evidence="1" id="KW-0175">Coiled coil</keyword>
<dbReference type="GeneID" id="60659116"/>
<dbReference type="AlphaFoldDB" id="A0AAC8WK18"/>
<accession>A0AAC8WK18</accession>
<dbReference type="EMBL" id="CP013336">
    <property type="protein sequence ID" value="ALQ35429.1"/>
    <property type="molecule type" value="Genomic_DNA"/>
</dbReference>
<evidence type="ECO:0000256" key="1">
    <source>
        <dbReference type="SAM" id="Coils"/>
    </source>
</evidence>
<proteinExistence type="predicted"/>